<accession>A0A250VDW3</accession>
<dbReference type="RefSeq" id="WP_067366974.1">
    <property type="nucleotide sequence ID" value="NZ_BDQI01000007.1"/>
</dbReference>
<dbReference type="EMBL" id="BDQI01000007">
    <property type="protein sequence ID" value="GAX52262.1"/>
    <property type="molecule type" value="Genomic_DNA"/>
</dbReference>
<dbReference type="InterPro" id="IPR041497">
    <property type="entry name" value="Thump-like"/>
</dbReference>
<name>A0A250VDW3_STROL</name>
<protein>
    <submittedName>
        <fullName evidence="2">Methyltransferase</fullName>
    </submittedName>
</protein>
<sequence length="395" mass="42272">MNDVSFASLLTPEGHALLDEVRGTEPAQELAVATRLRRDHPAELVSAALGQARLRQRAAAKFGAEDAERMYFTPNGVEQSTRTTVATHRARRLRSLGVRSVADLCSGIGGDAIALARAGIRVLAVDRDPLTVAVARANAEALGLAELIEVREADVTEVDTQAYDAVFVDPARRGGRGRIFDPEAYSPPLSWAIATALKAPLAALKIAPGIPHEAVPAEAEAEWISDAGDVKEAVLWFGTEPGLVRATLLPGPRELRGRGLPDPAVRAVGRYLYEPDGAVIRAHLVAEVAEEVDGGLVDETIAYITADELRPTPYASAYEITDRLPFNVKKLKALLRERGVGVLTVKKRGSAVEPEELRKKALPKSHGPHSATVFLTRVAGAPTMLLGHPAQRHAS</sequence>
<dbReference type="AlphaFoldDB" id="A0A250VDW3"/>
<dbReference type="GO" id="GO:0036261">
    <property type="term" value="P:7-methylguanosine cap hypermethylation"/>
    <property type="evidence" value="ECO:0007669"/>
    <property type="project" value="InterPro"/>
</dbReference>
<keyword evidence="3" id="KW-1185">Reference proteome</keyword>
<evidence type="ECO:0000313" key="2">
    <source>
        <dbReference type="EMBL" id="GAX52262.1"/>
    </source>
</evidence>
<keyword evidence="2" id="KW-0489">Methyltransferase</keyword>
<dbReference type="PANTHER" id="PTHR14741">
    <property type="entry name" value="S-ADENOSYLMETHIONINE-DEPENDENT METHYLTRANSFERASE RELATED"/>
    <property type="match status" value="1"/>
</dbReference>
<dbReference type="Pfam" id="PF09445">
    <property type="entry name" value="Methyltransf_15"/>
    <property type="match status" value="1"/>
</dbReference>
<feature type="domain" description="THUMP-like" evidence="1">
    <location>
        <begin position="316"/>
        <end position="389"/>
    </location>
</feature>
<dbReference type="GO" id="GO:0008168">
    <property type="term" value="F:methyltransferase activity"/>
    <property type="evidence" value="ECO:0007669"/>
    <property type="project" value="UniProtKB-KW"/>
</dbReference>
<evidence type="ECO:0000259" key="1">
    <source>
        <dbReference type="Pfam" id="PF18096"/>
    </source>
</evidence>
<keyword evidence="2" id="KW-0808">Transferase</keyword>
<gene>
    <name evidence="2" type="ORF">SO3561_03772</name>
</gene>
<dbReference type="InterPro" id="IPR029063">
    <property type="entry name" value="SAM-dependent_MTases_sf"/>
</dbReference>
<dbReference type="CDD" id="cd02440">
    <property type="entry name" value="AdoMet_MTases"/>
    <property type="match status" value="1"/>
</dbReference>
<dbReference type="STRING" id="1963.AQJ27_13465"/>
<comment type="caution">
    <text evidence="2">The sequence shown here is derived from an EMBL/GenBank/DDBJ whole genome shotgun (WGS) entry which is preliminary data.</text>
</comment>
<dbReference type="SUPFAM" id="SSF53335">
    <property type="entry name" value="S-adenosyl-L-methionine-dependent methyltransferases"/>
    <property type="match status" value="1"/>
</dbReference>
<reference evidence="3" key="1">
    <citation type="submission" date="2017-05" db="EMBL/GenBank/DDBJ databases">
        <title>Streptomyces olivochromogenes NBRC 3561 whole genome shotgun sequence.</title>
        <authorList>
            <person name="Dohra H."/>
            <person name="Kodani S."/>
        </authorList>
    </citation>
    <scope>NUCLEOTIDE SEQUENCE [LARGE SCALE GENOMIC DNA]</scope>
    <source>
        <strain evidence="3">NBRC 3561</strain>
    </source>
</reference>
<proteinExistence type="predicted"/>
<evidence type="ECO:0000313" key="3">
    <source>
        <dbReference type="Proteomes" id="UP000217446"/>
    </source>
</evidence>
<dbReference type="Pfam" id="PF18096">
    <property type="entry name" value="Thump_like"/>
    <property type="match status" value="1"/>
</dbReference>
<dbReference type="InterPro" id="IPR019012">
    <property type="entry name" value="RNA_cap_Gua-N2-MeTrfase"/>
</dbReference>
<dbReference type="PANTHER" id="PTHR14741:SF32">
    <property type="entry name" value="TRIMETHYLGUANOSINE SYNTHASE"/>
    <property type="match status" value="1"/>
</dbReference>
<organism evidence="2 3">
    <name type="scientific">Streptomyces olivochromogenes</name>
    <dbReference type="NCBI Taxonomy" id="1963"/>
    <lineage>
        <taxon>Bacteria</taxon>
        <taxon>Bacillati</taxon>
        <taxon>Actinomycetota</taxon>
        <taxon>Actinomycetes</taxon>
        <taxon>Kitasatosporales</taxon>
        <taxon>Streptomycetaceae</taxon>
        <taxon>Streptomyces</taxon>
    </lineage>
</organism>
<dbReference type="Proteomes" id="UP000217446">
    <property type="component" value="Unassembled WGS sequence"/>
</dbReference>
<dbReference type="Gene3D" id="3.40.50.150">
    <property type="entry name" value="Vaccinia Virus protein VP39"/>
    <property type="match status" value="1"/>
</dbReference>